<accession>A0ABN1LUI8</accession>
<proteinExistence type="predicted"/>
<dbReference type="Proteomes" id="UP001501764">
    <property type="component" value="Unassembled WGS sequence"/>
</dbReference>
<evidence type="ECO:0000313" key="2">
    <source>
        <dbReference type="EMBL" id="GAA0860524.1"/>
    </source>
</evidence>
<keyword evidence="1" id="KW-1133">Transmembrane helix</keyword>
<feature type="transmembrane region" description="Helical" evidence="1">
    <location>
        <begin position="15"/>
        <end position="34"/>
    </location>
</feature>
<keyword evidence="3" id="KW-1185">Reference proteome</keyword>
<keyword evidence="1" id="KW-0472">Membrane</keyword>
<reference evidence="2 3" key="1">
    <citation type="journal article" date="2019" name="Int. J. Syst. Evol. Microbiol.">
        <title>The Global Catalogue of Microorganisms (GCM) 10K type strain sequencing project: providing services to taxonomists for standard genome sequencing and annotation.</title>
        <authorList>
            <consortium name="The Broad Institute Genomics Platform"/>
            <consortium name="The Broad Institute Genome Sequencing Center for Infectious Disease"/>
            <person name="Wu L."/>
            <person name="Ma J."/>
        </authorList>
    </citation>
    <scope>NUCLEOTIDE SEQUENCE [LARGE SCALE GENOMIC DNA]</scope>
    <source>
        <strain evidence="2 3">JCM 6485</strain>
    </source>
</reference>
<dbReference type="EMBL" id="BAAACO010000007">
    <property type="protein sequence ID" value="GAA0860524.1"/>
    <property type="molecule type" value="Genomic_DNA"/>
</dbReference>
<name>A0ABN1LUI8_9CLOT</name>
<organism evidence="2 3">
    <name type="scientific">Clostridium nitritogenes</name>
    <dbReference type="NCBI Taxonomy" id="83340"/>
    <lineage>
        <taxon>Bacteria</taxon>
        <taxon>Bacillati</taxon>
        <taxon>Bacillota</taxon>
        <taxon>Clostridia</taxon>
        <taxon>Eubacteriales</taxon>
        <taxon>Clostridiaceae</taxon>
        <taxon>Clostridium</taxon>
    </lineage>
</organism>
<protein>
    <submittedName>
        <fullName evidence="2">Uncharacterized protein</fullName>
    </submittedName>
</protein>
<comment type="caution">
    <text evidence="2">The sequence shown here is derived from an EMBL/GenBank/DDBJ whole genome shotgun (WGS) entry which is preliminary data.</text>
</comment>
<evidence type="ECO:0000256" key="1">
    <source>
        <dbReference type="SAM" id="Phobius"/>
    </source>
</evidence>
<evidence type="ECO:0000313" key="3">
    <source>
        <dbReference type="Proteomes" id="UP001501764"/>
    </source>
</evidence>
<gene>
    <name evidence="2" type="ORF">GCM10008916_27640</name>
</gene>
<sequence>MSDLIANNINITKSAGIIILFIFSIPFATPKYTIPRVIMIAIKLKTTVLLLPAKESKYVLISISLIFPVNSY</sequence>
<keyword evidence="1" id="KW-0812">Transmembrane</keyword>